<dbReference type="InterPro" id="IPR011009">
    <property type="entry name" value="Kinase-like_dom_sf"/>
</dbReference>
<dbReference type="PROSITE" id="PS50026">
    <property type="entry name" value="EGF_3"/>
    <property type="match status" value="1"/>
</dbReference>
<keyword evidence="12" id="KW-1133">Transmembrane helix</keyword>
<feature type="domain" description="EGF-like" evidence="15">
    <location>
        <begin position="304"/>
        <end position="340"/>
    </location>
</feature>
<keyword evidence="3 11" id="KW-0245">EGF-like domain</keyword>
<keyword evidence="16" id="KW-0418">Kinase</keyword>
<dbReference type="PANTHER" id="PTHR27005">
    <property type="entry name" value="WALL-ASSOCIATED RECEPTOR KINASE-LIKE 21"/>
    <property type="match status" value="1"/>
</dbReference>
<keyword evidence="12" id="KW-0472">Membrane</keyword>
<dbReference type="PROSITE" id="PS00108">
    <property type="entry name" value="PROTEIN_KINASE_ST"/>
    <property type="match status" value="1"/>
</dbReference>
<comment type="caution">
    <text evidence="11">Lacks conserved residue(s) required for the propagation of feature annotation.</text>
</comment>
<feature type="signal peptide" evidence="13">
    <location>
        <begin position="1"/>
        <end position="26"/>
    </location>
</feature>
<keyword evidence="12" id="KW-0812">Transmembrane</keyword>
<keyword evidence="7" id="KW-0547">Nucleotide-binding</keyword>
<dbReference type="InterPro" id="IPR000719">
    <property type="entry name" value="Prot_kinase_dom"/>
</dbReference>
<dbReference type="PROSITE" id="PS50011">
    <property type="entry name" value="PROTEIN_KINASE_DOM"/>
    <property type="match status" value="1"/>
</dbReference>
<evidence type="ECO:0000256" key="2">
    <source>
        <dbReference type="ARBA" id="ARBA00022527"/>
    </source>
</evidence>
<keyword evidence="6" id="KW-0677">Repeat</keyword>
<keyword evidence="4" id="KW-0808">Transferase</keyword>
<evidence type="ECO:0000256" key="4">
    <source>
        <dbReference type="ARBA" id="ARBA00022679"/>
    </source>
</evidence>
<dbReference type="Gene3D" id="3.30.200.20">
    <property type="entry name" value="Phosphorylase Kinase, domain 1"/>
    <property type="match status" value="1"/>
</dbReference>
<evidence type="ECO:0000313" key="17">
    <source>
        <dbReference type="Proteomes" id="UP001140206"/>
    </source>
</evidence>
<dbReference type="FunFam" id="2.10.25.10:FF:000038">
    <property type="entry name" value="Fibrillin 2"/>
    <property type="match status" value="1"/>
</dbReference>
<dbReference type="SMART" id="SM00179">
    <property type="entry name" value="EGF_CA"/>
    <property type="match status" value="1"/>
</dbReference>
<dbReference type="GO" id="GO:0005509">
    <property type="term" value="F:calcium ion binding"/>
    <property type="evidence" value="ECO:0007669"/>
    <property type="project" value="InterPro"/>
</dbReference>
<dbReference type="SUPFAM" id="SSF56112">
    <property type="entry name" value="Protein kinase-like (PK-like)"/>
    <property type="match status" value="1"/>
</dbReference>
<evidence type="ECO:0000313" key="16">
    <source>
        <dbReference type="EMBL" id="KAJ4776909.1"/>
    </source>
</evidence>
<evidence type="ECO:0000256" key="11">
    <source>
        <dbReference type="PROSITE-ProRule" id="PRU00076"/>
    </source>
</evidence>
<comment type="subcellular location">
    <subcellularLocation>
        <location evidence="1">Membrane</location>
        <topology evidence="1">Single-pass type I membrane protein</topology>
    </subcellularLocation>
</comment>
<dbReference type="GO" id="GO:0005524">
    <property type="term" value="F:ATP binding"/>
    <property type="evidence" value="ECO:0007669"/>
    <property type="project" value="UniProtKB-KW"/>
</dbReference>
<dbReference type="Gene3D" id="1.10.510.10">
    <property type="entry name" value="Transferase(Phosphotransferase) domain 1"/>
    <property type="match status" value="1"/>
</dbReference>
<dbReference type="FunFam" id="3.30.200.20:FF:000337">
    <property type="entry name" value="Wall-associated receptor kinase 3"/>
    <property type="match status" value="1"/>
</dbReference>
<proteinExistence type="predicted"/>
<dbReference type="InterPro" id="IPR001881">
    <property type="entry name" value="EGF-like_Ca-bd_dom"/>
</dbReference>
<sequence length="703" mass="78518">MACVRQFLCFLLIILMTPLLTTFAAATSNISLPGCPNKCGSILIPYPFGMGNGCDRKGFEITCDESMTHPRAILFRDVHPSMDVELINVNITTGEARVYNKNISYKCFDVTNSNFNISMGITGLPWRFPFSYEQNKFLAIGCSTLAFIVSYRNDNYFSGCVSTCFSPNSTTGDGGSCNGMGCCQAAIPSDLYFYAVYWHDNPNYAGGFNLCSYAVLVEDDWYKFQDQDLQGLNFYKRNKNGVPVVLNWAIRDNGTCQDGLMKSHNTACRSNHSFCYSTSNGKGYLCQCRQGYEGNPYLTGGCIDIDECKSLDKYPCSSNAICINSDGNFTCSCPKGTYGNPYVNDGNCIKIPEKFSYHGRVVLASILGVATILILVILAVMYVQRKKRMEEKEEYQKYYQMMNDHLRVFSRKQLENATNNFNETNVFGAGGQGKVYKGLLENNLVIAIKKARAVEETQREEFVNEIILLSQINHKNIVRLLGCCLEVNIPMLVYEFVPNGTVYQLLHRNKTIPISLGTRLNIAWESAVALDYIHSSISRSIIHGDIKSANILLDADYTVKVSDFGASSVVPVDEIIELVHFSQGYLDPECLYTQIITNNSDVYSFGVVILELLTRKEAVYLDKKGEKQALATSFLSKARTNEHHKMLDVDLLSNNGKVIEILDKICAIASQCLSPKGDDRPTMSQIVEELQKLARLHNSTLGF</sequence>
<keyword evidence="5 13" id="KW-0732">Signal</keyword>
<protein>
    <submittedName>
        <fullName evidence="16">Wall-associated kinase family protein</fullName>
    </submittedName>
</protein>
<dbReference type="GO" id="GO:0007166">
    <property type="term" value="P:cell surface receptor signaling pathway"/>
    <property type="evidence" value="ECO:0007669"/>
    <property type="project" value="InterPro"/>
</dbReference>
<feature type="chain" id="PRO_5043563715" evidence="13">
    <location>
        <begin position="27"/>
        <end position="703"/>
    </location>
</feature>
<keyword evidence="9" id="KW-1015">Disulfide bond</keyword>
<evidence type="ECO:0000256" key="10">
    <source>
        <dbReference type="ARBA" id="ARBA00023180"/>
    </source>
</evidence>
<keyword evidence="8" id="KW-0067">ATP-binding</keyword>
<dbReference type="SUPFAM" id="SSF57196">
    <property type="entry name" value="EGF/Laminin"/>
    <property type="match status" value="1"/>
</dbReference>
<dbReference type="PROSITE" id="PS01187">
    <property type="entry name" value="EGF_CA"/>
    <property type="match status" value="1"/>
</dbReference>
<evidence type="ECO:0000256" key="6">
    <source>
        <dbReference type="ARBA" id="ARBA00022737"/>
    </source>
</evidence>
<dbReference type="GO" id="GO:0004674">
    <property type="term" value="F:protein serine/threonine kinase activity"/>
    <property type="evidence" value="ECO:0007669"/>
    <property type="project" value="UniProtKB-KW"/>
</dbReference>
<accession>A0AAV8E8J7</accession>
<evidence type="ECO:0000256" key="7">
    <source>
        <dbReference type="ARBA" id="ARBA00022741"/>
    </source>
</evidence>
<evidence type="ECO:0000256" key="8">
    <source>
        <dbReference type="ARBA" id="ARBA00022840"/>
    </source>
</evidence>
<organism evidence="16 17">
    <name type="scientific">Rhynchospora pubera</name>
    <dbReference type="NCBI Taxonomy" id="906938"/>
    <lineage>
        <taxon>Eukaryota</taxon>
        <taxon>Viridiplantae</taxon>
        <taxon>Streptophyta</taxon>
        <taxon>Embryophyta</taxon>
        <taxon>Tracheophyta</taxon>
        <taxon>Spermatophyta</taxon>
        <taxon>Magnoliopsida</taxon>
        <taxon>Liliopsida</taxon>
        <taxon>Poales</taxon>
        <taxon>Cyperaceae</taxon>
        <taxon>Cyperoideae</taxon>
        <taxon>Rhynchosporeae</taxon>
        <taxon>Rhynchospora</taxon>
    </lineage>
</organism>
<evidence type="ECO:0000256" key="1">
    <source>
        <dbReference type="ARBA" id="ARBA00004479"/>
    </source>
</evidence>
<dbReference type="SMART" id="SM00220">
    <property type="entry name" value="S_TKc"/>
    <property type="match status" value="1"/>
</dbReference>
<dbReference type="InterPro" id="IPR025287">
    <property type="entry name" value="WAK_GUB"/>
</dbReference>
<keyword evidence="10" id="KW-0325">Glycoprotein</keyword>
<dbReference type="Pfam" id="PF00008">
    <property type="entry name" value="EGF"/>
    <property type="match status" value="1"/>
</dbReference>
<dbReference type="Gene3D" id="2.10.25.10">
    <property type="entry name" value="Laminin"/>
    <property type="match status" value="1"/>
</dbReference>
<dbReference type="Proteomes" id="UP001140206">
    <property type="component" value="Chromosome 3"/>
</dbReference>
<dbReference type="InterPro" id="IPR045274">
    <property type="entry name" value="WAK-like"/>
</dbReference>
<dbReference type="EMBL" id="JAMFTS010000003">
    <property type="protein sequence ID" value="KAJ4776909.1"/>
    <property type="molecule type" value="Genomic_DNA"/>
</dbReference>
<dbReference type="Pfam" id="PF13947">
    <property type="entry name" value="GUB_WAK_bind"/>
    <property type="match status" value="1"/>
</dbReference>
<dbReference type="AlphaFoldDB" id="A0AAV8E8J7"/>
<dbReference type="PROSITE" id="PS00010">
    <property type="entry name" value="ASX_HYDROXYL"/>
    <property type="match status" value="1"/>
</dbReference>
<evidence type="ECO:0000259" key="14">
    <source>
        <dbReference type="PROSITE" id="PS50011"/>
    </source>
</evidence>
<feature type="transmembrane region" description="Helical" evidence="12">
    <location>
        <begin position="361"/>
        <end position="383"/>
    </location>
</feature>
<dbReference type="GO" id="GO:0030247">
    <property type="term" value="F:polysaccharide binding"/>
    <property type="evidence" value="ECO:0007669"/>
    <property type="project" value="InterPro"/>
</dbReference>
<dbReference type="SMART" id="SM00181">
    <property type="entry name" value="EGF"/>
    <property type="match status" value="2"/>
</dbReference>
<dbReference type="InterPro" id="IPR008271">
    <property type="entry name" value="Ser/Thr_kinase_AS"/>
</dbReference>
<evidence type="ECO:0000256" key="3">
    <source>
        <dbReference type="ARBA" id="ARBA00022536"/>
    </source>
</evidence>
<feature type="domain" description="Protein kinase" evidence="14">
    <location>
        <begin position="421"/>
        <end position="693"/>
    </location>
</feature>
<keyword evidence="2" id="KW-0723">Serine/threonine-protein kinase</keyword>
<gene>
    <name evidence="16" type="ORF">LUZ62_061166</name>
</gene>
<evidence type="ECO:0000259" key="15">
    <source>
        <dbReference type="PROSITE" id="PS50026"/>
    </source>
</evidence>
<evidence type="ECO:0000256" key="12">
    <source>
        <dbReference type="SAM" id="Phobius"/>
    </source>
</evidence>
<dbReference type="InterPro" id="IPR000742">
    <property type="entry name" value="EGF"/>
</dbReference>
<dbReference type="Pfam" id="PF00069">
    <property type="entry name" value="Pkinase"/>
    <property type="match status" value="1"/>
</dbReference>
<keyword evidence="17" id="KW-1185">Reference proteome</keyword>
<evidence type="ECO:0000256" key="9">
    <source>
        <dbReference type="ARBA" id="ARBA00023157"/>
    </source>
</evidence>
<comment type="caution">
    <text evidence="16">The sequence shown here is derived from an EMBL/GenBank/DDBJ whole genome shotgun (WGS) entry which is preliminary data.</text>
</comment>
<reference evidence="16" key="1">
    <citation type="submission" date="2022-08" db="EMBL/GenBank/DDBJ databases">
        <authorList>
            <person name="Marques A."/>
        </authorList>
    </citation>
    <scope>NUCLEOTIDE SEQUENCE</scope>
    <source>
        <strain evidence="16">RhyPub2mFocal</strain>
        <tissue evidence="16">Leaves</tissue>
    </source>
</reference>
<evidence type="ECO:0000256" key="13">
    <source>
        <dbReference type="SAM" id="SignalP"/>
    </source>
</evidence>
<dbReference type="FunFam" id="1.10.510.10:FF:000084">
    <property type="entry name" value="Wall-associated receptor kinase 2"/>
    <property type="match status" value="1"/>
</dbReference>
<dbReference type="PANTHER" id="PTHR27005:SF59">
    <property type="entry name" value="OS12G0615300 PROTEIN"/>
    <property type="match status" value="1"/>
</dbReference>
<dbReference type="InterPro" id="IPR018097">
    <property type="entry name" value="EGF_Ca-bd_CS"/>
</dbReference>
<dbReference type="CDD" id="cd00054">
    <property type="entry name" value="EGF_CA"/>
    <property type="match status" value="1"/>
</dbReference>
<evidence type="ECO:0000256" key="5">
    <source>
        <dbReference type="ARBA" id="ARBA00022729"/>
    </source>
</evidence>
<dbReference type="GO" id="GO:0005886">
    <property type="term" value="C:plasma membrane"/>
    <property type="evidence" value="ECO:0007669"/>
    <property type="project" value="TreeGrafter"/>
</dbReference>
<dbReference type="InterPro" id="IPR000152">
    <property type="entry name" value="EGF-type_Asp/Asn_hydroxyl_site"/>
</dbReference>
<name>A0AAV8E8J7_9POAL</name>